<dbReference type="Proteomes" id="UP001318321">
    <property type="component" value="Unassembled WGS sequence"/>
</dbReference>
<organism evidence="1 2">
    <name type="scientific">Billgrantia bachuensis</name>
    <dbReference type="NCBI Taxonomy" id="2717286"/>
    <lineage>
        <taxon>Bacteria</taxon>
        <taxon>Pseudomonadati</taxon>
        <taxon>Pseudomonadota</taxon>
        <taxon>Gammaproteobacteria</taxon>
        <taxon>Oceanospirillales</taxon>
        <taxon>Halomonadaceae</taxon>
        <taxon>Billgrantia</taxon>
    </lineage>
</organism>
<evidence type="ECO:0000313" key="1">
    <source>
        <dbReference type="EMBL" id="NIC06475.1"/>
    </source>
</evidence>
<evidence type="ECO:0000313" key="2">
    <source>
        <dbReference type="Proteomes" id="UP001318321"/>
    </source>
</evidence>
<proteinExistence type="predicted"/>
<reference evidence="1 2" key="1">
    <citation type="submission" date="2020-03" db="EMBL/GenBank/DDBJ databases">
        <title>Identification of Halomonas strains.</title>
        <authorList>
            <person name="Xiao Z."/>
            <person name="Dong F."/>
            <person name="Wang Z."/>
            <person name="Zhao J.-Y."/>
        </authorList>
    </citation>
    <scope>NUCLEOTIDE SEQUENCE [LARGE SCALE GENOMIC DNA]</scope>
    <source>
        <strain evidence="1 2">DX6</strain>
    </source>
</reference>
<keyword evidence="2" id="KW-1185">Reference proteome</keyword>
<gene>
    <name evidence="1" type="ORF">HBJ55_13655</name>
</gene>
<name>A0ABX0PVI1_9GAMM</name>
<dbReference type="EMBL" id="JAAQTO010000036">
    <property type="protein sequence ID" value="NIC06475.1"/>
    <property type="molecule type" value="Genomic_DNA"/>
</dbReference>
<accession>A0ABX0PVI1</accession>
<protein>
    <recommendedName>
        <fullName evidence="3">DUF4142 domain-containing protein</fullName>
    </recommendedName>
</protein>
<evidence type="ECO:0008006" key="3">
    <source>
        <dbReference type="Google" id="ProtNLM"/>
    </source>
</evidence>
<comment type="caution">
    <text evidence="1">The sequence shown here is derived from an EMBL/GenBank/DDBJ whole genome shotgun (WGS) entry which is preliminary data.</text>
</comment>
<sequence length="158" mass="18332">MSAFSLALTTHDPLPQGQLMQVCHHEYRELRRHRSLALGFLPSRLDISLIMALFGIECEQRLLDLHRLAERMQVFAGAWEREPQRTVAPHDTFRDQVFVDDDAAVRVLLARAQADTRLSLHFYESQLAVCCTLEMRTLLERFLKQYRAAQRIIEELAA</sequence>
<dbReference type="RefSeq" id="WP_167115814.1">
    <property type="nucleotide sequence ID" value="NZ_JAAQTO010000036.1"/>
</dbReference>